<feature type="domain" description="KAP NTPase" evidence="2">
    <location>
        <begin position="31"/>
        <end position="394"/>
    </location>
</feature>
<keyword evidence="1" id="KW-0812">Transmembrane</keyword>
<gene>
    <name evidence="3" type="ORF">H9W84_11885</name>
</gene>
<protein>
    <submittedName>
        <fullName evidence="3">KAP family NTPase</fullName>
    </submittedName>
</protein>
<evidence type="ECO:0000313" key="4">
    <source>
        <dbReference type="Proteomes" id="UP001139238"/>
    </source>
</evidence>
<dbReference type="SUPFAM" id="SSF52540">
    <property type="entry name" value="P-loop containing nucleoside triphosphate hydrolases"/>
    <property type="match status" value="1"/>
</dbReference>
<dbReference type="InterPro" id="IPR011646">
    <property type="entry name" value="KAP_P-loop"/>
</dbReference>
<keyword evidence="4" id="KW-1185">Reference proteome</keyword>
<proteinExistence type="predicted"/>
<dbReference type="AlphaFoldDB" id="A0A9X2A5S4"/>
<accession>A0A9X2A5S4</accession>
<feature type="transmembrane region" description="Helical" evidence="1">
    <location>
        <begin position="165"/>
        <end position="188"/>
    </location>
</feature>
<organism evidence="3 4">
    <name type="scientific">Moraxella tetraodonis</name>
    <dbReference type="NCBI Taxonomy" id="2767221"/>
    <lineage>
        <taxon>Bacteria</taxon>
        <taxon>Pseudomonadati</taxon>
        <taxon>Pseudomonadota</taxon>
        <taxon>Gammaproteobacteria</taxon>
        <taxon>Moraxellales</taxon>
        <taxon>Moraxellaceae</taxon>
        <taxon>Moraxella</taxon>
    </lineage>
</organism>
<dbReference type="Proteomes" id="UP001139238">
    <property type="component" value="Unassembled WGS sequence"/>
</dbReference>
<dbReference type="EMBL" id="JACSYB010000005">
    <property type="protein sequence ID" value="MCG8148803.1"/>
    <property type="molecule type" value="Genomic_DNA"/>
</dbReference>
<evidence type="ECO:0000259" key="2">
    <source>
        <dbReference type="Pfam" id="PF07693"/>
    </source>
</evidence>
<dbReference type="InterPro" id="IPR027417">
    <property type="entry name" value="P-loop_NTPase"/>
</dbReference>
<keyword evidence="1" id="KW-0472">Membrane</keyword>
<sequence>MSNNNNNYSFEILSDTVSDRDLFEHKTHEKSADVLYEVVKKSQNMDITIGLEGVWGSGKSTVINMFKNKVMQDNKDVLFFMFDTWAHKDDPLRKIFLESLIQDLKSKNQEIKPGLDKIHKEILGKVKTIDITAHKTVSPLGKYLAFSAFLIPLGTAILKYWESHLSVLIIGSLLISAPLLVLLYWMIWGDEIIIEQNSTKSIRKKNWDFFTKESTETIRQDINEQGEKTSIEFQQLFERIINSAKTEYGIKHIIIVIDNLDRVDPEQAKSVWSTLQTFFQSRSLSDQPNVVKHIVQFIVPYDKKGFASIWDKENEDSESAISFLDKCFQVRVEIPQPIMSGWLSYCQNAMEKALIGWGENDKNSILAEYSRIISNKNLTPTPRNIRAWINQVAINGFKWQGAFTPKSIAVYSYLRLQYDEQKIKQFLLENEQAKLLVDDVETTYELAGQLFGVRKEVGTELLLKDSIKLAIQEAKDSTIKSLIEAHKQVFWLTWENNFREFIDNNSDFKSRAIVDLTNYINRELEGNPGKLQNFNQTLLLKWREIKTDEWVLNDEFHYSDTLALMISSLGDNQQFNWLNNSLRALSKQFLGNLDNIKNNDPMREYRGLIDLAKNSLNFKVSNYFVFEDKNEWSKWLSLQQKFTTIFKEFLPSKEAFQKWITEIFSNPNALDKEGLQLLINSLPYLEEVSYWASANTELQKFFQKDVNSRERNNDLVYELTFALLVKFNFLEVQKILKENPYYNQVLQNEDIEQVPSLNFLTALIFKSELQKHTANVKTENKTFWSTASEENINKTMTFLKKYNALFLIAILAQDLTNKQALEILLKKSEAALFDQKSQAIYYLNSYTKDMKDEDEIHNFVNKVLIHSPINPTVQDDFESSPVQFSPVMLLILQQGDETNRDRVIYIISKITKETWIKNLDGQKELLKLIKNPVKLDHKFSDAFYYWFGKMLENEDKEQFIVWQTIMNNHDYVMDRHTKLAQYLNPYFSYTRDNLSEEGFDFVSNYWKDSSNLNMEDAIKRIELWLDNKKINRLEWLLNAGFKPDSQTYETLNSKVQTLIKEYEKSDEVMPELATLKKMKKLFQR</sequence>
<name>A0A9X2A5S4_9GAMM</name>
<keyword evidence="1" id="KW-1133">Transmembrane helix</keyword>
<comment type="caution">
    <text evidence="3">The sequence shown here is derived from an EMBL/GenBank/DDBJ whole genome shotgun (WGS) entry which is preliminary data.</text>
</comment>
<dbReference type="Pfam" id="PF07693">
    <property type="entry name" value="KAP_NTPase"/>
    <property type="match status" value="1"/>
</dbReference>
<reference evidence="3" key="1">
    <citation type="submission" date="2021-08" db="EMBL/GenBank/DDBJ databases">
        <title>Complete genome sequence of Moraxella sp strain PS-22.</title>
        <authorList>
            <person name="Das S.K."/>
        </authorList>
    </citation>
    <scope>NUCLEOTIDE SEQUENCE</scope>
    <source>
        <strain evidence="3">PS-22</strain>
    </source>
</reference>
<evidence type="ECO:0000313" key="3">
    <source>
        <dbReference type="EMBL" id="MCG8148803.1"/>
    </source>
</evidence>
<evidence type="ECO:0000256" key="1">
    <source>
        <dbReference type="SAM" id="Phobius"/>
    </source>
</evidence>
<dbReference type="RefSeq" id="WP_239744016.1">
    <property type="nucleotide sequence ID" value="NZ_JACSYB010000005.1"/>
</dbReference>